<protein>
    <recommendedName>
        <fullName evidence="2">DNA-directed RNA polymerase M/15kDa subunit domain-containing protein</fullName>
    </recommendedName>
</protein>
<dbReference type="EMBL" id="MN739467">
    <property type="protein sequence ID" value="QHT06350.1"/>
    <property type="molecule type" value="Genomic_DNA"/>
</dbReference>
<accession>A0A6C0CR62</accession>
<proteinExistence type="predicted"/>
<reference evidence="1" key="1">
    <citation type="journal article" date="2020" name="Nature">
        <title>Giant virus diversity and host interactions through global metagenomics.</title>
        <authorList>
            <person name="Schulz F."/>
            <person name="Roux S."/>
            <person name="Paez-Espino D."/>
            <person name="Jungbluth S."/>
            <person name="Walsh D.A."/>
            <person name="Denef V.J."/>
            <person name="McMahon K.D."/>
            <person name="Konstantinidis K.T."/>
            <person name="Eloe-Fadrosh E.A."/>
            <person name="Kyrpides N.C."/>
            <person name="Woyke T."/>
        </authorList>
    </citation>
    <scope>NUCLEOTIDE SEQUENCE</scope>
    <source>
        <strain evidence="1">GVMAG-M-3300021425-30</strain>
    </source>
</reference>
<sequence length="111" mass="13142">MKLKDGDTNKLIYYCRNCKHEADDLTENDVCVLKTQVKRSEEKYAHVINEYTKEDPTLPRIKTIKCPNQECPSNKGELEREVIYIRYDDTNMKYVYMCVGCNTMWKTSETK</sequence>
<organism evidence="1">
    <name type="scientific">viral metagenome</name>
    <dbReference type="NCBI Taxonomy" id="1070528"/>
    <lineage>
        <taxon>unclassified sequences</taxon>
        <taxon>metagenomes</taxon>
        <taxon>organismal metagenomes</taxon>
    </lineage>
</organism>
<evidence type="ECO:0008006" key="2">
    <source>
        <dbReference type="Google" id="ProtNLM"/>
    </source>
</evidence>
<name>A0A6C0CR62_9ZZZZ</name>
<dbReference type="SUPFAM" id="SSF57783">
    <property type="entry name" value="Zinc beta-ribbon"/>
    <property type="match status" value="1"/>
</dbReference>
<dbReference type="AlphaFoldDB" id="A0A6C0CR62"/>
<dbReference type="Gene3D" id="2.20.25.10">
    <property type="match status" value="1"/>
</dbReference>
<evidence type="ECO:0000313" key="1">
    <source>
        <dbReference type="EMBL" id="QHT06350.1"/>
    </source>
</evidence>